<proteinExistence type="predicted"/>
<evidence type="ECO:0000313" key="3">
    <source>
        <dbReference type="Proteomes" id="UP000184386"/>
    </source>
</evidence>
<dbReference type="GO" id="GO:0010181">
    <property type="term" value="F:FMN binding"/>
    <property type="evidence" value="ECO:0007669"/>
    <property type="project" value="InterPro"/>
</dbReference>
<dbReference type="InterPro" id="IPR029039">
    <property type="entry name" value="Flavoprotein-like_sf"/>
</dbReference>
<dbReference type="SUPFAM" id="SSF52218">
    <property type="entry name" value="Flavoproteins"/>
    <property type="match status" value="1"/>
</dbReference>
<protein>
    <submittedName>
        <fullName evidence="2">Flavodoxin</fullName>
    </submittedName>
</protein>
<dbReference type="PANTHER" id="PTHR39201:SF1">
    <property type="entry name" value="FLAVODOXIN-LIKE DOMAIN-CONTAINING PROTEIN"/>
    <property type="match status" value="1"/>
</dbReference>
<dbReference type="Proteomes" id="UP000184386">
    <property type="component" value="Unassembled WGS sequence"/>
</dbReference>
<dbReference type="STRING" id="1121322.SAMN02745136_01731"/>
<evidence type="ECO:0000259" key="1">
    <source>
        <dbReference type="PROSITE" id="PS50902"/>
    </source>
</evidence>
<reference evidence="2 3" key="1">
    <citation type="submission" date="2016-11" db="EMBL/GenBank/DDBJ databases">
        <authorList>
            <person name="Jaros S."/>
            <person name="Januszkiewicz K."/>
            <person name="Wedrychowicz H."/>
        </authorList>
    </citation>
    <scope>NUCLEOTIDE SEQUENCE [LARGE SCALE GENOMIC DNA]</scope>
    <source>
        <strain evidence="2 3">DSM 15929</strain>
    </source>
</reference>
<sequence length="159" mass="18213">MRKAAIVYYSYTNNTKKIAEMIQHKMGGDLFEIKTVTPYTGSYNEVVEQGQKEINEGFKPPIQPMNIQLEQYDTIILGTPVWWYTLTPAVRTFLSGTDLTGKRIIPFATNAGWLGHTFQDIRKLCPDSEVVKERNIEFSEDTLKTSGKDIENWIEGMLK</sequence>
<dbReference type="Gene3D" id="3.40.50.360">
    <property type="match status" value="1"/>
</dbReference>
<dbReference type="Pfam" id="PF12682">
    <property type="entry name" value="Flavodoxin_4"/>
    <property type="match status" value="1"/>
</dbReference>
<dbReference type="InterPro" id="IPR008254">
    <property type="entry name" value="Flavodoxin/NO_synth"/>
</dbReference>
<dbReference type="EMBL" id="FRAC01000009">
    <property type="protein sequence ID" value="SHK11372.1"/>
    <property type="molecule type" value="Genomic_DNA"/>
</dbReference>
<accession>A0A1M6PTY3</accession>
<name>A0A1M6PTY3_9FIRM</name>
<dbReference type="GO" id="GO:0016651">
    <property type="term" value="F:oxidoreductase activity, acting on NAD(P)H"/>
    <property type="evidence" value="ECO:0007669"/>
    <property type="project" value="UniProtKB-ARBA"/>
</dbReference>
<feature type="domain" description="Flavodoxin-like" evidence="1">
    <location>
        <begin position="4"/>
        <end position="158"/>
    </location>
</feature>
<dbReference type="RefSeq" id="WP_073274846.1">
    <property type="nucleotide sequence ID" value="NZ_FRAC01000009.1"/>
</dbReference>
<dbReference type="PANTHER" id="PTHR39201">
    <property type="entry name" value="EXPORTED PROTEIN-RELATED"/>
    <property type="match status" value="1"/>
</dbReference>
<organism evidence="2 3">
    <name type="scientific">Anaerocolumna jejuensis DSM 15929</name>
    <dbReference type="NCBI Taxonomy" id="1121322"/>
    <lineage>
        <taxon>Bacteria</taxon>
        <taxon>Bacillati</taxon>
        <taxon>Bacillota</taxon>
        <taxon>Clostridia</taxon>
        <taxon>Lachnospirales</taxon>
        <taxon>Lachnospiraceae</taxon>
        <taxon>Anaerocolumna</taxon>
    </lineage>
</organism>
<dbReference type="PROSITE" id="PS50902">
    <property type="entry name" value="FLAVODOXIN_LIKE"/>
    <property type="match status" value="1"/>
</dbReference>
<evidence type="ECO:0000313" key="2">
    <source>
        <dbReference type="EMBL" id="SHK11372.1"/>
    </source>
</evidence>
<dbReference type="AlphaFoldDB" id="A0A1M6PTY3"/>
<gene>
    <name evidence="2" type="ORF">SAMN02745136_01731</name>
</gene>
<keyword evidence="3" id="KW-1185">Reference proteome</keyword>
<dbReference type="OrthoDB" id="9806505at2"/>